<evidence type="ECO:0000313" key="2">
    <source>
        <dbReference type="EMBL" id="GIE10170.1"/>
    </source>
</evidence>
<gene>
    <name evidence="2" type="ORF">Afe05nite_20100</name>
</gene>
<feature type="transmembrane region" description="Helical" evidence="1">
    <location>
        <begin position="320"/>
        <end position="338"/>
    </location>
</feature>
<feature type="transmembrane region" description="Helical" evidence="1">
    <location>
        <begin position="408"/>
        <end position="428"/>
    </location>
</feature>
<feature type="transmembrane region" description="Helical" evidence="1">
    <location>
        <begin position="900"/>
        <end position="919"/>
    </location>
</feature>
<comment type="caution">
    <text evidence="2">The sequence shown here is derived from an EMBL/GenBank/DDBJ whole genome shotgun (WGS) entry which is preliminary data.</text>
</comment>
<reference evidence="2" key="1">
    <citation type="submission" date="2021-01" db="EMBL/GenBank/DDBJ databases">
        <title>Whole genome shotgun sequence of Actinoplanes ferrugineus NBRC 15555.</title>
        <authorList>
            <person name="Komaki H."/>
            <person name="Tamura T."/>
        </authorList>
    </citation>
    <scope>NUCLEOTIDE SEQUENCE</scope>
    <source>
        <strain evidence="2">NBRC 15555</strain>
    </source>
</reference>
<feature type="transmembrane region" description="Helical" evidence="1">
    <location>
        <begin position="536"/>
        <end position="555"/>
    </location>
</feature>
<feature type="transmembrane region" description="Helical" evidence="1">
    <location>
        <begin position="367"/>
        <end position="388"/>
    </location>
</feature>
<feature type="transmembrane region" description="Helical" evidence="1">
    <location>
        <begin position="805"/>
        <end position="825"/>
    </location>
</feature>
<name>A0A919MF39_9ACTN</name>
<evidence type="ECO:0000313" key="3">
    <source>
        <dbReference type="Proteomes" id="UP000598174"/>
    </source>
</evidence>
<proteinExistence type="predicted"/>
<dbReference type="EMBL" id="BOMM01000014">
    <property type="protein sequence ID" value="GIE10170.1"/>
    <property type="molecule type" value="Genomic_DNA"/>
</dbReference>
<keyword evidence="1" id="KW-0812">Transmembrane</keyword>
<keyword evidence="1" id="KW-1133">Transmembrane helix</keyword>
<organism evidence="2 3">
    <name type="scientific">Paractinoplanes ferrugineus</name>
    <dbReference type="NCBI Taxonomy" id="113564"/>
    <lineage>
        <taxon>Bacteria</taxon>
        <taxon>Bacillati</taxon>
        <taxon>Actinomycetota</taxon>
        <taxon>Actinomycetes</taxon>
        <taxon>Micromonosporales</taxon>
        <taxon>Micromonosporaceae</taxon>
        <taxon>Paractinoplanes</taxon>
    </lineage>
</organism>
<dbReference type="AlphaFoldDB" id="A0A919MF39"/>
<evidence type="ECO:0000256" key="1">
    <source>
        <dbReference type="SAM" id="Phobius"/>
    </source>
</evidence>
<protein>
    <submittedName>
        <fullName evidence="2">Uncharacterized protein</fullName>
    </submittedName>
</protein>
<feature type="transmembrane region" description="Helical" evidence="1">
    <location>
        <begin position="440"/>
        <end position="458"/>
    </location>
</feature>
<keyword evidence="3" id="KW-1185">Reference proteome</keyword>
<feature type="transmembrane region" description="Helical" evidence="1">
    <location>
        <begin position="857"/>
        <end position="880"/>
    </location>
</feature>
<dbReference type="RefSeq" id="WP_203816734.1">
    <property type="nucleotide sequence ID" value="NZ_BAAABP010000007.1"/>
</dbReference>
<keyword evidence="1" id="KW-0472">Membrane</keyword>
<feature type="transmembrane region" description="Helical" evidence="1">
    <location>
        <begin position="470"/>
        <end position="491"/>
    </location>
</feature>
<sequence>MLVDRLTSAAVLGGLRQRAWSLLIVAAFGVLAAAGAAGQMFAEASDNAAFRVRLDEVATTSRQNDAAVVRISADVGPKSLDQQSVIADIRRVPGMTEPDLTGSSVGAELAAPTFWGFTVDDRERGRLFAVGSPVAELVPVGASGPAGIWLPQPMAAELGVRAGDQVVLALKFGNRGIPRRVTTPVGGIYAVDAAGRLPAEVNGGHKWALRRGDTPEDTEYQTLPAYLLIGDVPTVERLAEATGDQIFWSVEAALAPGVTLTEAKRTADGLEGVRRKYATNLPADGNDLLSLRFASGIGRIVDSARAQTETVRRRTRPVEWAATGVGLASVLAVALLTARRRDREIRHEVATGIGALRVGGLWLLEHLLPAALGAALGWLAAWQLVVWLGPPGRLADSPAPAGVTAASVALAGLATVGLVGALAAMRRVRPSPPATARRPLPWAAMVVVAALVAAAGLVSADDKAGGVDLLVPLLVLAALGVIASWLPGWLAGGSRSPRGWWPRWSTAGSGLPSSPARAVVWLARRRLGSGGAERRLAGTVVTAGLGMLLFGLSAVESTAVSSDDRIAVAAGAESVAVLDGGSSTLDPSAAVAPAVDPATGALADAPVAGARIPPLPAGNTVVWRSDVLTPLDDFRKDLLVIDPARFLNVAMWGHGPELAAARAAVAGLAADPGTADETNGSGSARVIVVGDPSSVHVDTIRATVGSAVEDLTVAARVAAFPGMQGRPMYVVAATPMFAKLGPDDPRLRARTELPAGAQLFRTFLWSSTSVGPVLTAAGVQPETVSSATLLRQNATYIATERARGYQLAIAGYLALLAVLTLCVYAQRTAVLRRPTDLMLARVGLGRARVRRARALEFVLLAVVAYGAAVAGVAALAPLGGRLLDEQPGLLPHYAFQLSPLGLAITAAAALVAAALAVALTTVRSASAEEDAYRDD</sequence>
<dbReference type="Proteomes" id="UP000598174">
    <property type="component" value="Unassembled WGS sequence"/>
</dbReference>
<feature type="transmembrane region" description="Helical" evidence="1">
    <location>
        <begin position="20"/>
        <end position="42"/>
    </location>
</feature>
<accession>A0A919MF39</accession>